<evidence type="ECO:0000256" key="2">
    <source>
        <dbReference type="ARBA" id="ARBA00022908"/>
    </source>
</evidence>
<feature type="domain" description="Tyr recombinase" evidence="5">
    <location>
        <begin position="249"/>
        <end position="436"/>
    </location>
</feature>
<dbReference type="InterPro" id="IPR013762">
    <property type="entry name" value="Integrase-like_cat_sf"/>
</dbReference>
<evidence type="ECO:0000256" key="3">
    <source>
        <dbReference type="ARBA" id="ARBA00023125"/>
    </source>
</evidence>
<protein>
    <submittedName>
        <fullName evidence="6">Tyrosine-type recombinase/integrase</fullName>
    </submittedName>
</protein>
<dbReference type="PANTHER" id="PTHR30349:SF41">
    <property type="entry name" value="INTEGRASE_RECOMBINASE PROTEIN MJ0367-RELATED"/>
    <property type="match status" value="1"/>
</dbReference>
<dbReference type="Proteomes" id="UP000597886">
    <property type="component" value="Unassembled WGS sequence"/>
</dbReference>
<comment type="similarity">
    <text evidence="1">Belongs to the 'phage' integrase family.</text>
</comment>
<keyword evidence="2" id="KW-0229">DNA integration</keyword>
<sequence length="440" mass="49560">MAIVMKIKYLDKLKEGFRFKRRFPKDVAQVTGREFFQARFAVKEEGPALLREHAALLREFEDTVRAARRQATGSEEVPPRERWYRALTEAERLVDELPDEDLRDVLADEMHKLGSDPMLLKAIRDPEAKPPAVTLADAKAVYETEKVRGKRSAQQQLDRTCRRIEDVLGPLDQMKLTELKREQARHLRDQMLKMTTTSGKLLSPSSVKRELRIVSAMVNVGIREFDLTNQASNPFQGLEVHQGETLESDKRLPLSMDQMEAMSVRLRDHARSPDLHLIWDILIDTGCRLAEITGLTMDDVHLDEAIPYIDIKPNSIRSIKTKVSVRRVPLKGRALGAIEKAMKGREGAAGGDPLFPSYGRPRGADSASQVLIKHLRTITSDNRLTVHSTRHAMKDRLRLAGVDPVVQKFALGHAVSGVGETYGGPEARLKLVSEAFEKVM</sequence>
<keyword evidence="4" id="KW-0233">DNA recombination</keyword>
<name>A0AA90YR82_9RHOB</name>
<dbReference type="InterPro" id="IPR011010">
    <property type="entry name" value="DNA_brk_join_enz"/>
</dbReference>
<dbReference type="SUPFAM" id="SSF56349">
    <property type="entry name" value="DNA breaking-rejoining enzymes"/>
    <property type="match status" value="1"/>
</dbReference>
<evidence type="ECO:0000313" key="6">
    <source>
        <dbReference type="EMBL" id="NOE17101.1"/>
    </source>
</evidence>
<keyword evidence="3" id="KW-0238">DNA-binding</keyword>
<reference evidence="6" key="1">
    <citation type="submission" date="2019-12" db="EMBL/GenBank/DDBJ databases">
        <title>Ruegeria JWLKs population differentiation of coral mucus and skeleton niches.</title>
        <authorList>
            <person name="Luo D."/>
        </authorList>
    </citation>
    <scope>NUCLEOTIDE SEQUENCE</scope>
    <source>
        <strain evidence="6">HKCCD6181</strain>
    </source>
</reference>
<dbReference type="GO" id="GO:0003677">
    <property type="term" value="F:DNA binding"/>
    <property type="evidence" value="ECO:0007669"/>
    <property type="project" value="UniProtKB-KW"/>
</dbReference>
<evidence type="ECO:0000256" key="4">
    <source>
        <dbReference type="ARBA" id="ARBA00023172"/>
    </source>
</evidence>
<dbReference type="InterPro" id="IPR002104">
    <property type="entry name" value="Integrase_catalytic"/>
</dbReference>
<dbReference type="GO" id="GO:0006310">
    <property type="term" value="P:DNA recombination"/>
    <property type="evidence" value="ECO:0007669"/>
    <property type="project" value="UniProtKB-KW"/>
</dbReference>
<dbReference type="InterPro" id="IPR050090">
    <property type="entry name" value="Tyrosine_recombinase_XerCD"/>
</dbReference>
<dbReference type="EMBL" id="WVRA01000001">
    <property type="protein sequence ID" value="NOE17101.1"/>
    <property type="molecule type" value="Genomic_DNA"/>
</dbReference>
<proteinExistence type="inferred from homology"/>
<dbReference type="GO" id="GO:0015074">
    <property type="term" value="P:DNA integration"/>
    <property type="evidence" value="ECO:0007669"/>
    <property type="project" value="UniProtKB-KW"/>
</dbReference>
<organism evidence="6 7">
    <name type="scientific">Ruegeria atlantica</name>
    <dbReference type="NCBI Taxonomy" id="81569"/>
    <lineage>
        <taxon>Bacteria</taxon>
        <taxon>Pseudomonadati</taxon>
        <taxon>Pseudomonadota</taxon>
        <taxon>Alphaproteobacteria</taxon>
        <taxon>Rhodobacterales</taxon>
        <taxon>Roseobacteraceae</taxon>
        <taxon>Ruegeria</taxon>
    </lineage>
</organism>
<dbReference type="PANTHER" id="PTHR30349">
    <property type="entry name" value="PHAGE INTEGRASE-RELATED"/>
    <property type="match status" value="1"/>
</dbReference>
<comment type="caution">
    <text evidence="6">The sequence shown here is derived from an EMBL/GenBank/DDBJ whole genome shotgun (WGS) entry which is preliminary data.</text>
</comment>
<dbReference type="Pfam" id="PF00589">
    <property type="entry name" value="Phage_integrase"/>
    <property type="match status" value="1"/>
</dbReference>
<gene>
    <name evidence="6" type="ORF">GS634_03075</name>
</gene>
<evidence type="ECO:0000256" key="1">
    <source>
        <dbReference type="ARBA" id="ARBA00008857"/>
    </source>
</evidence>
<evidence type="ECO:0000313" key="7">
    <source>
        <dbReference type="Proteomes" id="UP000597886"/>
    </source>
</evidence>
<dbReference type="RefSeq" id="WP_171328362.1">
    <property type="nucleotide sequence ID" value="NZ_WVRA01000001.1"/>
</dbReference>
<accession>A0AA90YR82</accession>
<dbReference type="Gene3D" id="1.10.443.10">
    <property type="entry name" value="Intergrase catalytic core"/>
    <property type="match status" value="1"/>
</dbReference>
<dbReference type="AlphaFoldDB" id="A0AA90YR82"/>
<evidence type="ECO:0000259" key="5">
    <source>
        <dbReference type="PROSITE" id="PS51898"/>
    </source>
</evidence>
<dbReference type="PROSITE" id="PS51898">
    <property type="entry name" value="TYR_RECOMBINASE"/>
    <property type="match status" value="1"/>
</dbReference>